<reference evidence="3" key="1">
    <citation type="submission" date="2022-09" db="EMBL/GenBank/DDBJ databases">
        <title>Genome analysis and characterization of larvicidal activity of Brevibacillus strains.</title>
        <authorList>
            <person name="Patrusheva E.V."/>
            <person name="Izotova A.O."/>
            <person name="Toshchakov S.V."/>
            <person name="Sineoky S.P."/>
        </authorList>
    </citation>
    <scope>NUCLEOTIDE SEQUENCE</scope>
    <source>
        <strain evidence="3">VKPM_B-13244</strain>
    </source>
</reference>
<dbReference type="InterPro" id="IPR012337">
    <property type="entry name" value="RNaseH-like_sf"/>
</dbReference>
<keyword evidence="4" id="KW-1185">Reference proteome</keyword>
<protein>
    <submittedName>
        <fullName evidence="3">IS3 family transposase</fullName>
    </submittedName>
</protein>
<dbReference type="InterPro" id="IPR048020">
    <property type="entry name" value="Transpos_IS3"/>
</dbReference>
<dbReference type="PROSITE" id="PS50994">
    <property type="entry name" value="INTEGRASE"/>
    <property type="match status" value="1"/>
</dbReference>
<name>A0ABT4HX65_9BACL</name>
<dbReference type="Pfam" id="PF13276">
    <property type="entry name" value="HTH_21"/>
    <property type="match status" value="1"/>
</dbReference>
<feature type="domain" description="Integrase catalytic" evidence="2">
    <location>
        <begin position="116"/>
        <end position="277"/>
    </location>
</feature>
<dbReference type="Pfam" id="PF00665">
    <property type="entry name" value="rve"/>
    <property type="match status" value="1"/>
</dbReference>
<dbReference type="NCBIfam" id="NF033516">
    <property type="entry name" value="transpos_IS3"/>
    <property type="match status" value="1"/>
</dbReference>
<sequence length="277" mass="33352">MSTRYPVSLLCQIAGVSRSGYYKWLRQLGVIFPKYLEDQYLKEKLLECHREVNGIYGYPRIKMWLRHKYNIHINHKRVYRLMRELKMQACIRKKRKYFGRKEKYVVSENKLNREFRASRPNEKWATDVTYLLFNGRRLYLSVIYDLFNNEVVAHKISKRNDLRLVMETVRVAIKKRDVNGVLLHSDQGFQYTSKQYNKLLQQYNITPSMSRKGNCLDNACIESFFGHFKSECMNLYTFTTDEEVRHAVKEYIRFYNYERLQKRLSEHSPVSYRAVAS</sequence>
<evidence type="ECO:0000259" key="2">
    <source>
        <dbReference type="PROSITE" id="PS50994"/>
    </source>
</evidence>
<dbReference type="PANTHER" id="PTHR46889">
    <property type="entry name" value="TRANSPOSASE INSF FOR INSERTION SEQUENCE IS3B-RELATED"/>
    <property type="match status" value="1"/>
</dbReference>
<dbReference type="EMBL" id="JAPTNG010000007">
    <property type="protein sequence ID" value="MCZ0831388.1"/>
    <property type="molecule type" value="Genomic_DNA"/>
</dbReference>
<accession>A0ABT4HX65</accession>
<evidence type="ECO:0000313" key="4">
    <source>
        <dbReference type="Proteomes" id="UP001067708"/>
    </source>
</evidence>
<dbReference type="InterPro" id="IPR050900">
    <property type="entry name" value="Transposase_IS3/IS150/IS904"/>
</dbReference>
<dbReference type="InterPro" id="IPR025948">
    <property type="entry name" value="HTH-like_dom"/>
</dbReference>
<dbReference type="InterPro" id="IPR001584">
    <property type="entry name" value="Integrase_cat-core"/>
</dbReference>
<comment type="caution">
    <text evidence="3">The sequence shown here is derived from an EMBL/GenBank/DDBJ whole genome shotgun (WGS) entry which is preliminary data.</text>
</comment>
<organism evidence="3 4">
    <name type="scientific">Brevibacillus halotolerans</name>
    <dbReference type="NCBI Taxonomy" id="1507437"/>
    <lineage>
        <taxon>Bacteria</taxon>
        <taxon>Bacillati</taxon>
        <taxon>Bacillota</taxon>
        <taxon>Bacilli</taxon>
        <taxon>Bacillales</taxon>
        <taxon>Paenibacillaceae</taxon>
        <taxon>Brevibacillus</taxon>
    </lineage>
</organism>
<gene>
    <name evidence="3" type="ORF">O0535_11530</name>
</gene>
<proteinExistence type="predicted"/>
<dbReference type="PANTHER" id="PTHR46889:SF4">
    <property type="entry name" value="TRANSPOSASE INSO FOR INSERTION SEQUENCE ELEMENT IS911B-RELATED"/>
    <property type="match status" value="1"/>
</dbReference>
<dbReference type="InterPro" id="IPR036397">
    <property type="entry name" value="RNaseH_sf"/>
</dbReference>
<comment type="function">
    <text evidence="1">Involved in the transposition of the insertion sequence.</text>
</comment>
<dbReference type="Proteomes" id="UP001067708">
    <property type="component" value="Unassembled WGS sequence"/>
</dbReference>
<evidence type="ECO:0000256" key="1">
    <source>
        <dbReference type="ARBA" id="ARBA00002286"/>
    </source>
</evidence>
<dbReference type="Pfam" id="PF13333">
    <property type="entry name" value="rve_2"/>
    <property type="match status" value="1"/>
</dbReference>
<evidence type="ECO:0000313" key="3">
    <source>
        <dbReference type="EMBL" id="MCZ0831388.1"/>
    </source>
</evidence>
<dbReference type="Gene3D" id="3.30.420.10">
    <property type="entry name" value="Ribonuclease H-like superfamily/Ribonuclease H"/>
    <property type="match status" value="1"/>
</dbReference>
<dbReference type="SUPFAM" id="SSF53098">
    <property type="entry name" value="Ribonuclease H-like"/>
    <property type="match status" value="1"/>
</dbReference>